<dbReference type="InterPro" id="IPR033349">
    <property type="entry name" value="ATRIP"/>
</dbReference>
<dbReference type="PANTHER" id="PTHR28594">
    <property type="entry name" value="ATR-INTERACTING PROTEIN"/>
    <property type="match status" value="1"/>
</dbReference>
<proteinExistence type="predicted"/>
<feature type="coiled-coil region" evidence="1">
    <location>
        <begin position="251"/>
        <end position="307"/>
    </location>
</feature>
<dbReference type="Proteomes" id="UP001652625">
    <property type="component" value="Chromosome 09"/>
</dbReference>
<keyword evidence="1" id="KW-0175">Coiled coil</keyword>
<dbReference type="GeneID" id="105845316"/>
<name>A0ABM4CJ82_HYDVU</name>
<gene>
    <name evidence="3" type="primary">LOC105845316</name>
</gene>
<accession>A0ABM4CJ82</accession>
<protein>
    <submittedName>
        <fullName evidence="3">Leucine-rich repeat-containing protein DDB_G0290503 isoform X2</fullName>
    </submittedName>
</protein>
<reference evidence="3" key="1">
    <citation type="submission" date="2025-08" db="UniProtKB">
        <authorList>
            <consortium name="RefSeq"/>
        </authorList>
    </citation>
    <scope>IDENTIFICATION</scope>
</reference>
<evidence type="ECO:0000313" key="3">
    <source>
        <dbReference type="RefSeq" id="XP_065661819.1"/>
    </source>
</evidence>
<sequence>MQGNRVKKFVYKSLPESGKNAEQKFQKSNDKCDFPDDLNMLLSQPASKKFKLNNGTKKRAELLVKKENMFDEFEDGFDFNEAENEINSIEIAATQQVNYKKLSKSNNENDKIINNPDCILDELMDDNFGCEIVKEPCSVPLINKNTLKLKLPKKNSSSFSSSHKEELPVDGSVILNTKKEVKVEEKIVNNNQSYKLLAKLPENIATAKQLIENNKTHDIICQLNDLKCKLTDSERRYQSKDGEIKILRESIRKMSEQEYKLKESVNKLENELKTQQSEKEKNLLLEVERLQTQLTFNQKEIESIQEQNKKLIIATQKKKIPSNLKGSPKTSFNAEGFKESSVNQSLISFLLPKVSSESSKLSSEKCYKTESKMLYNALKNSMKCFPTSSSYWNKFNKIKDNNKQLFFCNHTDNLENKSEIETYSILQSSLLILEYSDIYIGDFLNKIIDYISNLKTMLLTCEVRSIEPIKSINNEKHNNQVLCSHCKKVYQEGLYSLFILGESCLVCKSINSCFLERPGYEIKREHKKSAFGDTVYLHKYENDDQCMVLVESMESSTINDLQHSSLFSNNQSKALKIWKILQEVNNLDQVHFADLFEMVILFYTKLTMGYHNSDILVEYLIKEQLLAKFLQKPTLAKCSSVLYLFQNCLTCNDIYNLICTKSDNCPLLFISQSIVKDMNCSSSYDIFNELVQCLSSLISTNQTKALDTLLDIDCQCAIEVVENIVIFLANNLKTLQREAFSTNDAELTDTVKNQLIAFRQGLSLLCVLCTNDKKIIDKQSSVEWTYIYLLGSAISLFRRMPTVSENEVHALEDLLEMEQYMDVSEETHTEQEIIQT</sequence>
<dbReference type="PANTHER" id="PTHR28594:SF1">
    <property type="entry name" value="ATR-INTERACTING PROTEIN"/>
    <property type="match status" value="1"/>
</dbReference>
<evidence type="ECO:0000256" key="1">
    <source>
        <dbReference type="SAM" id="Coils"/>
    </source>
</evidence>
<organism evidence="2 3">
    <name type="scientific">Hydra vulgaris</name>
    <name type="common">Hydra</name>
    <name type="synonym">Hydra attenuata</name>
    <dbReference type="NCBI Taxonomy" id="6087"/>
    <lineage>
        <taxon>Eukaryota</taxon>
        <taxon>Metazoa</taxon>
        <taxon>Cnidaria</taxon>
        <taxon>Hydrozoa</taxon>
        <taxon>Hydroidolina</taxon>
        <taxon>Anthoathecata</taxon>
        <taxon>Aplanulata</taxon>
        <taxon>Hydridae</taxon>
        <taxon>Hydra</taxon>
    </lineage>
</organism>
<evidence type="ECO:0000313" key="2">
    <source>
        <dbReference type="Proteomes" id="UP001652625"/>
    </source>
</evidence>
<keyword evidence="2" id="KW-1185">Reference proteome</keyword>
<dbReference type="RefSeq" id="XP_065661819.1">
    <property type="nucleotide sequence ID" value="XM_065805747.1"/>
</dbReference>